<dbReference type="STRING" id="160454.RV10_GL003077"/>
<dbReference type="Proteomes" id="UP000013782">
    <property type="component" value="Unassembled WGS sequence"/>
</dbReference>
<reference evidence="1 2" key="1">
    <citation type="submission" date="2013-02" db="EMBL/GenBank/DDBJ databases">
        <title>The Genome Sequence of Enterococcus pallens BAA-351.</title>
        <authorList>
            <consortium name="The Broad Institute Genome Sequencing Platform"/>
            <consortium name="The Broad Institute Genome Sequencing Center for Infectious Disease"/>
            <person name="Earl A.M."/>
            <person name="Gilmore M.S."/>
            <person name="Lebreton F."/>
            <person name="Walker B."/>
            <person name="Young S.K."/>
            <person name="Zeng Q."/>
            <person name="Gargeya S."/>
            <person name="Fitzgerald M."/>
            <person name="Haas B."/>
            <person name="Abouelleil A."/>
            <person name="Alvarado L."/>
            <person name="Arachchi H.M."/>
            <person name="Berlin A.M."/>
            <person name="Chapman S.B."/>
            <person name="Dewar J."/>
            <person name="Goldberg J."/>
            <person name="Griggs A."/>
            <person name="Gujja S."/>
            <person name="Hansen M."/>
            <person name="Howarth C."/>
            <person name="Imamovic A."/>
            <person name="Larimer J."/>
            <person name="McCowan C."/>
            <person name="Murphy C."/>
            <person name="Neiman D."/>
            <person name="Pearson M."/>
            <person name="Priest M."/>
            <person name="Roberts A."/>
            <person name="Saif S."/>
            <person name="Shea T."/>
            <person name="Sisk P."/>
            <person name="Sykes S."/>
            <person name="Wortman J."/>
            <person name="Nusbaum C."/>
            <person name="Birren B."/>
        </authorList>
    </citation>
    <scope>NUCLEOTIDE SEQUENCE [LARGE SCALE GENOMIC DNA]</scope>
    <source>
        <strain evidence="1 2">ATCC BAA-351</strain>
    </source>
</reference>
<dbReference type="EMBL" id="AJAQ01000035">
    <property type="protein sequence ID" value="EOH91234.1"/>
    <property type="molecule type" value="Genomic_DNA"/>
</dbReference>
<sequence>MFFYVGKIGMIKEFGPLQSKDLQLLNAPHSSTKEYLSEKNKINSVYKLVIA</sequence>
<organism evidence="1 2">
    <name type="scientific">Enterococcus pallens ATCC BAA-351</name>
    <dbReference type="NCBI Taxonomy" id="1158607"/>
    <lineage>
        <taxon>Bacteria</taxon>
        <taxon>Bacillati</taxon>
        <taxon>Bacillota</taxon>
        <taxon>Bacilli</taxon>
        <taxon>Lactobacillales</taxon>
        <taxon>Enterococcaceae</taxon>
        <taxon>Enterococcus</taxon>
    </lineage>
</organism>
<dbReference type="PATRIC" id="fig|1158607.3.peg.3772"/>
<evidence type="ECO:0000313" key="2">
    <source>
        <dbReference type="Proteomes" id="UP000013782"/>
    </source>
</evidence>
<keyword evidence="2" id="KW-1185">Reference proteome</keyword>
<proteinExistence type="predicted"/>
<gene>
    <name evidence="1" type="ORF">UAU_03773</name>
</gene>
<evidence type="ECO:0000313" key="1">
    <source>
        <dbReference type="EMBL" id="EOH91234.1"/>
    </source>
</evidence>
<name>R2ST12_9ENTE</name>
<comment type="caution">
    <text evidence="1">The sequence shown here is derived from an EMBL/GenBank/DDBJ whole genome shotgun (WGS) entry which is preliminary data.</text>
</comment>
<dbReference type="HOGENOM" id="CLU_3098630_0_0_9"/>
<accession>R2ST12</accession>
<protein>
    <submittedName>
        <fullName evidence="1">Uncharacterized protein</fullName>
    </submittedName>
</protein>
<dbReference type="AlphaFoldDB" id="R2ST12"/>